<feature type="compositionally biased region" description="Polar residues" evidence="3">
    <location>
        <begin position="577"/>
        <end position="599"/>
    </location>
</feature>
<dbReference type="PANTHER" id="PTHR46228:SF2">
    <property type="entry name" value="KELCH REPEAT PROTEIN (AFU_ORTHOLOGUE AFUA_4G14350)"/>
    <property type="match status" value="1"/>
</dbReference>
<comment type="caution">
    <text evidence="6">The sequence shown here is derived from an EMBL/GenBank/DDBJ whole genome shotgun (WGS) entry which is preliminary data.</text>
</comment>
<gene>
    <name evidence="6" type="ORF">B0H63DRAFT_123895</name>
</gene>
<evidence type="ECO:0000256" key="5">
    <source>
        <dbReference type="SAM" id="SignalP"/>
    </source>
</evidence>
<evidence type="ECO:0000313" key="6">
    <source>
        <dbReference type="EMBL" id="KAK3390835.1"/>
    </source>
</evidence>
<dbReference type="AlphaFoldDB" id="A0AAE0U506"/>
<evidence type="ECO:0000256" key="4">
    <source>
        <dbReference type="SAM" id="Phobius"/>
    </source>
</evidence>
<protein>
    <recommendedName>
        <fullName evidence="8">Kelch repeat-containing protein</fullName>
    </recommendedName>
</protein>
<keyword evidence="4" id="KW-0472">Membrane</keyword>
<feature type="compositionally biased region" description="Pro residues" evidence="3">
    <location>
        <begin position="707"/>
        <end position="724"/>
    </location>
</feature>
<dbReference type="PANTHER" id="PTHR46228">
    <property type="entry name" value="KELCH DOMAIN-CONTAINING PROTEIN"/>
    <property type="match status" value="1"/>
</dbReference>
<feature type="region of interest" description="Disordered" evidence="3">
    <location>
        <begin position="685"/>
        <end position="756"/>
    </location>
</feature>
<accession>A0AAE0U506</accession>
<feature type="transmembrane region" description="Helical" evidence="4">
    <location>
        <begin position="524"/>
        <end position="548"/>
    </location>
</feature>
<feature type="signal peptide" evidence="5">
    <location>
        <begin position="1"/>
        <end position="19"/>
    </location>
</feature>
<proteinExistence type="predicted"/>
<evidence type="ECO:0000256" key="3">
    <source>
        <dbReference type="SAM" id="MobiDB-lite"/>
    </source>
</evidence>
<keyword evidence="5" id="KW-0732">Signal</keyword>
<reference evidence="6" key="1">
    <citation type="journal article" date="2023" name="Mol. Phylogenet. Evol.">
        <title>Genome-scale phylogeny and comparative genomics of the fungal order Sordariales.</title>
        <authorList>
            <person name="Hensen N."/>
            <person name="Bonometti L."/>
            <person name="Westerberg I."/>
            <person name="Brannstrom I.O."/>
            <person name="Guillou S."/>
            <person name="Cros-Aarteil S."/>
            <person name="Calhoun S."/>
            <person name="Haridas S."/>
            <person name="Kuo A."/>
            <person name="Mondo S."/>
            <person name="Pangilinan J."/>
            <person name="Riley R."/>
            <person name="LaButti K."/>
            <person name="Andreopoulos B."/>
            <person name="Lipzen A."/>
            <person name="Chen C."/>
            <person name="Yan M."/>
            <person name="Daum C."/>
            <person name="Ng V."/>
            <person name="Clum A."/>
            <person name="Steindorff A."/>
            <person name="Ohm R.A."/>
            <person name="Martin F."/>
            <person name="Silar P."/>
            <person name="Natvig D.O."/>
            <person name="Lalanne C."/>
            <person name="Gautier V."/>
            <person name="Ament-Velasquez S.L."/>
            <person name="Kruys A."/>
            <person name="Hutchinson M.I."/>
            <person name="Powell A.J."/>
            <person name="Barry K."/>
            <person name="Miller A.N."/>
            <person name="Grigoriev I.V."/>
            <person name="Debuchy R."/>
            <person name="Gladieux P."/>
            <person name="Hiltunen Thoren M."/>
            <person name="Johannesson H."/>
        </authorList>
    </citation>
    <scope>NUCLEOTIDE SEQUENCE</scope>
    <source>
        <strain evidence="6">CBS 232.78</strain>
    </source>
</reference>
<evidence type="ECO:0008006" key="8">
    <source>
        <dbReference type="Google" id="ProtNLM"/>
    </source>
</evidence>
<dbReference type="Proteomes" id="UP001285441">
    <property type="component" value="Unassembled WGS sequence"/>
</dbReference>
<evidence type="ECO:0000256" key="2">
    <source>
        <dbReference type="ARBA" id="ARBA00022737"/>
    </source>
</evidence>
<keyword evidence="4" id="KW-0812">Transmembrane</keyword>
<dbReference type="SUPFAM" id="SSF117281">
    <property type="entry name" value="Kelch motif"/>
    <property type="match status" value="1"/>
</dbReference>
<keyword evidence="2" id="KW-0677">Repeat</keyword>
<feature type="compositionally biased region" description="Polar residues" evidence="3">
    <location>
        <begin position="685"/>
        <end position="703"/>
    </location>
</feature>
<evidence type="ECO:0000313" key="7">
    <source>
        <dbReference type="Proteomes" id="UP001285441"/>
    </source>
</evidence>
<reference evidence="6" key="2">
    <citation type="submission" date="2023-06" db="EMBL/GenBank/DDBJ databases">
        <authorList>
            <consortium name="Lawrence Berkeley National Laboratory"/>
            <person name="Haridas S."/>
            <person name="Hensen N."/>
            <person name="Bonometti L."/>
            <person name="Westerberg I."/>
            <person name="Brannstrom I.O."/>
            <person name="Guillou S."/>
            <person name="Cros-Aarteil S."/>
            <person name="Calhoun S."/>
            <person name="Kuo A."/>
            <person name="Mondo S."/>
            <person name="Pangilinan J."/>
            <person name="Riley R."/>
            <person name="LaButti K."/>
            <person name="Andreopoulos B."/>
            <person name="Lipzen A."/>
            <person name="Chen C."/>
            <person name="Yanf M."/>
            <person name="Daum C."/>
            <person name="Ng V."/>
            <person name="Clum A."/>
            <person name="Steindorff A."/>
            <person name="Ohm R."/>
            <person name="Martin F."/>
            <person name="Silar P."/>
            <person name="Natvig D."/>
            <person name="Lalanne C."/>
            <person name="Gautier V."/>
            <person name="Ament-velasquez S.L."/>
            <person name="Kruys A."/>
            <person name="Hutchinson M.I."/>
            <person name="Powell A.J."/>
            <person name="Barry K."/>
            <person name="Miller A.N."/>
            <person name="Grigoriev I.V."/>
            <person name="Debuchy R."/>
            <person name="Gladieux P."/>
            <person name="Thoren M.H."/>
            <person name="Johannesson H."/>
        </authorList>
    </citation>
    <scope>NUCLEOTIDE SEQUENCE</scope>
    <source>
        <strain evidence="6">CBS 232.78</strain>
    </source>
</reference>
<feature type="region of interest" description="Disordered" evidence="3">
    <location>
        <begin position="577"/>
        <end position="612"/>
    </location>
</feature>
<evidence type="ECO:0000256" key="1">
    <source>
        <dbReference type="ARBA" id="ARBA00022441"/>
    </source>
</evidence>
<organism evidence="6 7">
    <name type="scientific">Podospora didyma</name>
    <dbReference type="NCBI Taxonomy" id="330526"/>
    <lineage>
        <taxon>Eukaryota</taxon>
        <taxon>Fungi</taxon>
        <taxon>Dikarya</taxon>
        <taxon>Ascomycota</taxon>
        <taxon>Pezizomycotina</taxon>
        <taxon>Sordariomycetes</taxon>
        <taxon>Sordariomycetidae</taxon>
        <taxon>Sordariales</taxon>
        <taxon>Podosporaceae</taxon>
        <taxon>Podospora</taxon>
    </lineage>
</organism>
<dbReference type="EMBL" id="JAULSW010000002">
    <property type="protein sequence ID" value="KAK3390835.1"/>
    <property type="molecule type" value="Genomic_DNA"/>
</dbReference>
<name>A0AAE0U506_9PEZI</name>
<dbReference type="Gene3D" id="2.120.10.80">
    <property type="entry name" value="Kelch-type beta propeller"/>
    <property type="match status" value="1"/>
</dbReference>
<feature type="compositionally biased region" description="Low complexity" evidence="3">
    <location>
        <begin position="739"/>
        <end position="756"/>
    </location>
</feature>
<dbReference type="InterPro" id="IPR015915">
    <property type="entry name" value="Kelch-typ_b-propeller"/>
</dbReference>
<feature type="chain" id="PRO_5042274213" description="Kelch repeat-containing protein" evidence="5">
    <location>
        <begin position="20"/>
        <end position="880"/>
    </location>
</feature>
<keyword evidence="1" id="KW-0880">Kelch repeat</keyword>
<keyword evidence="4" id="KW-1133">Transmembrane helix</keyword>
<keyword evidence="7" id="KW-1185">Reference proteome</keyword>
<feature type="region of interest" description="Disordered" evidence="3">
    <location>
        <begin position="773"/>
        <end position="793"/>
    </location>
</feature>
<sequence length="880" mass="93458">MLWRLLPAVVTAFASLAQGQSKWASNQVNTTLCRWQQFRAAVVKDTIYFDGGSSWWIPGLSDGSLGSVDRDDNPLGRVYTLNFSRPFKSGQNVTALFEILSKGVGGGAANNIAPNYYDGGMLANDAEWFTYGGMLMKTDVLSEPAKDIVLGYYKDQYGPQLTFTPGFLFDNLDNNLTRYLAYGGAASAPSENKAWYFSGMHSPSFGPIYESGIDPAFTAVNVSNTLITLDMTTQQKETWTNETLPPGIPGRGTPELVWVPVGAQGILVALGGVISPSYVTVRRVSDNISQNQAQSPGFMTTINIYDVAGKKWYSQPTTGGSPGQLTRGCAVVARAQDGSSFNIYYYGGYTGVRESDPYSDDVWVLSLPSFIWAKISSGSNQGRSQGRIGHKCFTPYPDQMMVVGGAPAVGTGTSQTCLFEVIRVFNMSSGTWLDGYDPAKYSNYTVPGDIFGKIGGTATGGAKVTSPSPSWATTALAEVFATPYPTTKIKTFYPYASVAADNNTNPNLPPSPSDSSSGGGVPSFLPPVLGVVLGLVLLTMIGVLILLWRRRKLFKAGMSDAGTEDTNGHRIMSWMRGQQTTSENKAPTVTTTDDISSSPADVESVGVPPSQAIPEMMNTEVPRPVIPPVELMDTSTSPRAELQDTPLNYEDIINRHSRLGLGDNSSGAGLGFGAINNPSASYYSGETQQIDHASTVSRSTGLGSSPSPQPPTPQPPTPQPPPVIPAVADYRPDSDLLGNASTVNASTPTSSSSHTATMANPRVLSGISNLSERERSHLRGASDTTISSVTSGGGDRILSPSVAIVETPLESPGGTYSSQRTLLAVSPPTAGIREEGEDYLTSRPFASNGNNAVPASPLRRSVFYESREDMNGAGRAGPSS</sequence>